<keyword evidence="2" id="KW-1133">Transmembrane helix</keyword>
<sequence length="355" mass="38363">MQPGADDYEYRGAPPPELRGAPDPPPAPRDAHAAARRAARRRRRRVWAWLAVLFLLPFSVPLVFRGLDLDGPSPVPQMLAFLPWFLAPAWLGLVAAVLARRVLPVVWAVAVLVATGWFLQPYGPDAPAGTSDPPGNRFRVLTANLHHGDALPALRELLRDERPQLVAVQECDPACAAALRADEVRDLYPHRVIVEGGSAEGSALLSAYPLRSAPPVPGMLAMPGAVVDVGDRSLRLQLAHPMPPLLETIGPWERELGRLADFADERAGEPLVMAGDFNATQDHAAFRAVLDAGLGDVARLEGRSRTPTWPTQTAPPLGAQIDHVLVSDDFDTHGVTFFDLPGSDHRAVLADIALR</sequence>
<dbReference type="RefSeq" id="WP_311674166.1">
    <property type="nucleotide sequence ID" value="NZ_JAVREQ010000014.1"/>
</dbReference>
<feature type="transmembrane region" description="Helical" evidence="2">
    <location>
        <begin position="46"/>
        <end position="67"/>
    </location>
</feature>
<keyword evidence="2" id="KW-0472">Membrane</keyword>
<feature type="transmembrane region" description="Helical" evidence="2">
    <location>
        <begin position="79"/>
        <end position="98"/>
    </location>
</feature>
<feature type="region of interest" description="Disordered" evidence="1">
    <location>
        <begin position="1"/>
        <end position="35"/>
    </location>
</feature>
<evidence type="ECO:0000313" key="4">
    <source>
        <dbReference type="EMBL" id="MDT0380411.1"/>
    </source>
</evidence>
<reference evidence="5" key="1">
    <citation type="submission" date="2023-07" db="EMBL/GenBank/DDBJ databases">
        <title>30 novel species of actinomycetes from the DSMZ collection.</title>
        <authorList>
            <person name="Nouioui I."/>
        </authorList>
    </citation>
    <scope>NUCLEOTIDE SEQUENCE [LARGE SCALE GENOMIC DNA]</scope>
    <source>
        <strain evidence="5">DSM 42041</strain>
    </source>
</reference>
<keyword evidence="4" id="KW-0378">Hydrolase</keyword>
<name>A0ABU2NTU6_9ACTN</name>
<dbReference type="EMBL" id="JAVREQ010000014">
    <property type="protein sequence ID" value="MDT0380411.1"/>
    <property type="molecule type" value="Genomic_DNA"/>
</dbReference>
<keyword evidence="4" id="KW-0540">Nuclease</keyword>
<dbReference type="Pfam" id="PF03372">
    <property type="entry name" value="Exo_endo_phos"/>
    <property type="match status" value="1"/>
</dbReference>
<keyword evidence="5" id="KW-1185">Reference proteome</keyword>
<feature type="transmembrane region" description="Helical" evidence="2">
    <location>
        <begin position="105"/>
        <end position="123"/>
    </location>
</feature>
<evidence type="ECO:0000313" key="5">
    <source>
        <dbReference type="Proteomes" id="UP001183414"/>
    </source>
</evidence>
<feature type="domain" description="Endonuclease/exonuclease/phosphatase" evidence="3">
    <location>
        <begin position="141"/>
        <end position="345"/>
    </location>
</feature>
<accession>A0ABU2NTU6</accession>
<dbReference type="InterPro" id="IPR036691">
    <property type="entry name" value="Endo/exonu/phosph_ase_sf"/>
</dbReference>
<evidence type="ECO:0000256" key="1">
    <source>
        <dbReference type="SAM" id="MobiDB-lite"/>
    </source>
</evidence>
<protein>
    <submittedName>
        <fullName evidence="4">Endonuclease/exonuclease/phosphatase family protein</fullName>
    </submittedName>
</protein>
<dbReference type="Gene3D" id="3.60.10.10">
    <property type="entry name" value="Endonuclease/exonuclease/phosphatase"/>
    <property type="match status" value="1"/>
</dbReference>
<dbReference type="SUPFAM" id="SSF56219">
    <property type="entry name" value="DNase I-like"/>
    <property type="match status" value="1"/>
</dbReference>
<evidence type="ECO:0000256" key="2">
    <source>
        <dbReference type="SAM" id="Phobius"/>
    </source>
</evidence>
<dbReference type="Proteomes" id="UP001183414">
    <property type="component" value="Unassembled WGS sequence"/>
</dbReference>
<evidence type="ECO:0000259" key="3">
    <source>
        <dbReference type="Pfam" id="PF03372"/>
    </source>
</evidence>
<keyword evidence="2" id="KW-0812">Transmembrane</keyword>
<organism evidence="4 5">
    <name type="scientific">Streptomyces hazeniae</name>
    <dbReference type="NCBI Taxonomy" id="3075538"/>
    <lineage>
        <taxon>Bacteria</taxon>
        <taxon>Bacillati</taxon>
        <taxon>Actinomycetota</taxon>
        <taxon>Actinomycetes</taxon>
        <taxon>Kitasatosporales</taxon>
        <taxon>Streptomycetaceae</taxon>
        <taxon>Streptomyces</taxon>
    </lineage>
</organism>
<proteinExistence type="predicted"/>
<dbReference type="GO" id="GO:0004519">
    <property type="term" value="F:endonuclease activity"/>
    <property type="evidence" value="ECO:0007669"/>
    <property type="project" value="UniProtKB-KW"/>
</dbReference>
<dbReference type="InterPro" id="IPR005135">
    <property type="entry name" value="Endo/exonuclease/phosphatase"/>
</dbReference>
<comment type="caution">
    <text evidence="4">The sequence shown here is derived from an EMBL/GenBank/DDBJ whole genome shotgun (WGS) entry which is preliminary data.</text>
</comment>
<keyword evidence="4" id="KW-0255">Endonuclease</keyword>
<gene>
    <name evidence="4" type="ORF">RM572_16780</name>
</gene>
<feature type="compositionally biased region" description="Pro residues" evidence="1">
    <location>
        <begin position="13"/>
        <end position="28"/>
    </location>
</feature>